<gene>
    <name evidence="3" type="ORF">H2O64_11875</name>
</gene>
<sequence length="180" mass="20888">MRKKMNYLTILFLLLMMVSCTDEVKAPENALCTKDAQTLEDNYIKHQCNVDDYRAISFTYLQMKEYMEYLAFKRKGLRINEEDLGVRIYFGAKEEKEFGRDVSPKGSLKGIDDADELLYTTIFFAPTIKRTDSENSEDPGDYENMYEIAPFNHGSSRRPPNPYFPTEPCPLIDVNGHSRH</sequence>
<evidence type="ECO:0000313" key="3">
    <source>
        <dbReference type="EMBL" id="MBC8755378.1"/>
    </source>
</evidence>
<keyword evidence="4" id="KW-1185">Reference proteome</keyword>
<feature type="region of interest" description="Disordered" evidence="1">
    <location>
        <begin position="156"/>
        <end position="180"/>
    </location>
</feature>
<feature type="chain" id="PRO_5047287990" evidence="2">
    <location>
        <begin position="22"/>
        <end position="180"/>
    </location>
</feature>
<evidence type="ECO:0000256" key="2">
    <source>
        <dbReference type="SAM" id="SignalP"/>
    </source>
</evidence>
<dbReference type="EMBL" id="JACGWS010000006">
    <property type="protein sequence ID" value="MBC8755378.1"/>
    <property type="molecule type" value="Genomic_DNA"/>
</dbReference>
<protein>
    <submittedName>
        <fullName evidence="3">Uncharacterized protein</fullName>
    </submittedName>
</protein>
<proteinExistence type="predicted"/>
<organism evidence="3 4">
    <name type="scientific">Kordia aestuariivivens</name>
    <dbReference type="NCBI Taxonomy" id="2759037"/>
    <lineage>
        <taxon>Bacteria</taxon>
        <taxon>Pseudomonadati</taxon>
        <taxon>Bacteroidota</taxon>
        <taxon>Flavobacteriia</taxon>
        <taxon>Flavobacteriales</taxon>
        <taxon>Flavobacteriaceae</taxon>
        <taxon>Kordia</taxon>
    </lineage>
</organism>
<dbReference type="RefSeq" id="WP_187562423.1">
    <property type="nucleotide sequence ID" value="NZ_JACGWS010000006.1"/>
</dbReference>
<keyword evidence="2" id="KW-0732">Signal</keyword>
<evidence type="ECO:0000256" key="1">
    <source>
        <dbReference type="SAM" id="MobiDB-lite"/>
    </source>
</evidence>
<comment type="caution">
    <text evidence="3">The sequence shown here is derived from an EMBL/GenBank/DDBJ whole genome shotgun (WGS) entry which is preliminary data.</text>
</comment>
<dbReference type="Proteomes" id="UP000619238">
    <property type="component" value="Unassembled WGS sequence"/>
</dbReference>
<accession>A0ABR7QAF5</accession>
<reference evidence="3 4" key="1">
    <citation type="submission" date="2020-07" db="EMBL/GenBank/DDBJ databases">
        <title>Description of Kordia aestuariivivens sp. nov., isolated from a tidal flat.</title>
        <authorList>
            <person name="Park S."/>
            <person name="Yoon J.-H."/>
        </authorList>
    </citation>
    <scope>NUCLEOTIDE SEQUENCE [LARGE SCALE GENOMIC DNA]</scope>
    <source>
        <strain evidence="3 4">YSTF-M3</strain>
    </source>
</reference>
<feature type="signal peptide" evidence="2">
    <location>
        <begin position="1"/>
        <end position="21"/>
    </location>
</feature>
<dbReference type="PROSITE" id="PS51257">
    <property type="entry name" value="PROKAR_LIPOPROTEIN"/>
    <property type="match status" value="1"/>
</dbReference>
<evidence type="ECO:0000313" key="4">
    <source>
        <dbReference type="Proteomes" id="UP000619238"/>
    </source>
</evidence>
<feature type="compositionally biased region" description="Pro residues" evidence="1">
    <location>
        <begin position="159"/>
        <end position="168"/>
    </location>
</feature>
<name>A0ABR7QAF5_9FLAO</name>